<dbReference type="OrthoDB" id="2081106at2"/>
<protein>
    <recommendedName>
        <fullName evidence="4">Cell division protein FtsL</fullName>
    </recommendedName>
</protein>
<proteinExistence type="predicted"/>
<sequence length="167" mass="19135">MIQAGYKYEYYSDYATNTEEAYYQKPCYSSKANSLKAQKKKTLCKIIGIFFMYAVVLVYLCVKSAVLGYQIVELEKEIHNIENENLRIQYLTENSCSLEMVEKIASKELGMIKPDARMTVAALPVEVQVKAPERIALSEQNDGKGEKEEKPLYKLYSNLVFLADKSR</sequence>
<evidence type="ECO:0000256" key="1">
    <source>
        <dbReference type="SAM" id="Phobius"/>
    </source>
</evidence>
<evidence type="ECO:0000313" key="2">
    <source>
        <dbReference type="EMBL" id="SHG94653.1"/>
    </source>
</evidence>
<keyword evidence="1" id="KW-1133">Transmembrane helix</keyword>
<accession>A0A1M5P0C1</accession>
<keyword evidence="1" id="KW-0812">Transmembrane</keyword>
<dbReference type="Proteomes" id="UP000242329">
    <property type="component" value="Unassembled WGS sequence"/>
</dbReference>
<dbReference type="STRING" id="1123382.SAMN02745221_01328"/>
<reference evidence="3" key="1">
    <citation type="submission" date="2016-11" db="EMBL/GenBank/DDBJ databases">
        <authorList>
            <person name="Varghese N."/>
            <person name="Submissions S."/>
        </authorList>
    </citation>
    <scope>NUCLEOTIDE SEQUENCE [LARGE SCALE GENOMIC DNA]</scope>
    <source>
        <strain evidence="3">DSM 11003</strain>
    </source>
</reference>
<keyword evidence="1" id="KW-0472">Membrane</keyword>
<feature type="transmembrane region" description="Helical" evidence="1">
    <location>
        <begin position="42"/>
        <end position="60"/>
    </location>
</feature>
<evidence type="ECO:0008006" key="4">
    <source>
        <dbReference type="Google" id="ProtNLM"/>
    </source>
</evidence>
<evidence type="ECO:0000313" key="3">
    <source>
        <dbReference type="Proteomes" id="UP000242329"/>
    </source>
</evidence>
<name>A0A1M5P0C1_9FIRM</name>
<keyword evidence="3" id="KW-1185">Reference proteome</keyword>
<dbReference type="EMBL" id="FQWY01000019">
    <property type="protein sequence ID" value="SHG94653.1"/>
    <property type="molecule type" value="Genomic_DNA"/>
</dbReference>
<dbReference type="AlphaFoldDB" id="A0A1M5P0C1"/>
<dbReference type="RefSeq" id="WP_073091861.1">
    <property type="nucleotide sequence ID" value="NZ_FQWY01000019.1"/>
</dbReference>
<gene>
    <name evidence="2" type="ORF">SAMN02745221_01328</name>
</gene>
<organism evidence="2 3">
    <name type="scientific">Thermosyntropha lipolytica DSM 11003</name>
    <dbReference type="NCBI Taxonomy" id="1123382"/>
    <lineage>
        <taxon>Bacteria</taxon>
        <taxon>Bacillati</taxon>
        <taxon>Bacillota</taxon>
        <taxon>Clostridia</taxon>
        <taxon>Eubacteriales</taxon>
        <taxon>Syntrophomonadaceae</taxon>
        <taxon>Thermosyntropha</taxon>
    </lineage>
</organism>